<dbReference type="KEGG" id="tva:4755936"/>
<dbReference type="AlphaFoldDB" id="A2FAC6"/>
<dbReference type="VEuPathDB" id="TrichDB:TVAG_332530"/>
<sequence>MTKITRRALLDFKPTPITIHRYQEGAIVYGIEKDNNLIFNTEDQLDEESIENYWYNVEVIKLRDQLPFSEGELIKFMKSSDSINLILRTDNYELPFLVISNDVAYNKIKQKYIDFLVSQMQQ</sequence>
<dbReference type="EMBL" id="DS113686">
    <property type="protein sequence ID" value="EAX98143.1"/>
    <property type="molecule type" value="Genomic_DNA"/>
</dbReference>
<dbReference type="VEuPathDB" id="TrichDB:TVAGG3_0916760"/>
<keyword evidence="2" id="KW-1185">Reference proteome</keyword>
<dbReference type="Proteomes" id="UP000001542">
    <property type="component" value="Unassembled WGS sequence"/>
</dbReference>
<proteinExistence type="predicted"/>
<name>A2FAC6_TRIV3</name>
<protein>
    <submittedName>
        <fullName evidence="1">Uncharacterized protein</fullName>
    </submittedName>
</protein>
<dbReference type="RefSeq" id="XP_001311073.1">
    <property type="nucleotide sequence ID" value="XM_001311072.1"/>
</dbReference>
<evidence type="ECO:0000313" key="1">
    <source>
        <dbReference type="EMBL" id="EAX98143.1"/>
    </source>
</evidence>
<organism evidence="1 2">
    <name type="scientific">Trichomonas vaginalis (strain ATCC PRA-98 / G3)</name>
    <dbReference type="NCBI Taxonomy" id="412133"/>
    <lineage>
        <taxon>Eukaryota</taxon>
        <taxon>Metamonada</taxon>
        <taxon>Parabasalia</taxon>
        <taxon>Trichomonadida</taxon>
        <taxon>Trichomonadidae</taxon>
        <taxon>Trichomonas</taxon>
    </lineage>
</organism>
<evidence type="ECO:0000313" key="2">
    <source>
        <dbReference type="Proteomes" id="UP000001542"/>
    </source>
</evidence>
<accession>A2FAC6</accession>
<reference evidence="1" key="1">
    <citation type="submission" date="2006-10" db="EMBL/GenBank/DDBJ databases">
        <authorList>
            <person name="Amadeo P."/>
            <person name="Zhao Q."/>
            <person name="Wortman J."/>
            <person name="Fraser-Liggett C."/>
            <person name="Carlton J."/>
        </authorList>
    </citation>
    <scope>NUCLEOTIDE SEQUENCE</scope>
    <source>
        <strain evidence="1">G3</strain>
    </source>
</reference>
<gene>
    <name evidence="1" type="ORF">TVAG_332530</name>
</gene>
<dbReference type="InParanoid" id="A2FAC6"/>
<reference evidence="1" key="2">
    <citation type="journal article" date="2007" name="Science">
        <title>Draft genome sequence of the sexually transmitted pathogen Trichomonas vaginalis.</title>
        <authorList>
            <person name="Carlton J.M."/>
            <person name="Hirt R.P."/>
            <person name="Silva J.C."/>
            <person name="Delcher A.L."/>
            <person name="Schatz M."/>
            <person name="Zhao Q."/>
            <person name="Wortman J.R."/>
            <person name="Bidwell S.L."/>
            <person name="Alsmark U.C.M."/>
            <person name="Besteiro S."/>
            <person name="Sicheritz-Ponten T."/>
            <person name="Noel C.J."/>
            <person name="Dacks J.B."/>
            <person name="Foster P.G."/>
            <person name="Simillion C."/>
            <person name="Van de Peer Y."/>
            <person name="Miranda-Saavedra D."/>
            <person name="Barton G.J."/>
            <person name="Westrop G.D."/>
            <person name="Mueller S."/>
            <person name="Dessi D."/>
            <person name="Fiori P.L."/>
            <person name="Ren Q."/>
            <person name="Paulsen I."/>
            <person name="Zhang H."/>
            <person name="Bastida-Corcuera F.D."/>
            <person name="Simoes-Barbosa A."/>
            <person name="Brown M.T."/>
            <person name="Hayes R.D."/>
            <person name="Mukherjee M."/>
            <person name="Okumura C.Y."/>
            <person name="Schneider R."/>
            <person name="Smith A.J."/>
            <person name="Vanacova S."/>
            <person name="Villalvazo M."/>
            <person name="Haas B.J."/>
            <person name="Pertea M."/>
            <person name="Feldblyum T.V."/>
            <person name="Utterback T.R."/>
            <person name="Shu C.L."/>
            <person name="Osoegawa K."/>
            <person name="de Jong P.J."/>
            <person name="Hrdy I."/>
            <person name="Horvathova L."/>
            <person name="Zubacova Z."/>
            <person name="Dolezal P."/>
            <person name="Malik S.B."/>
            <person name="Logsdon J.M. Jr."/>
            <person name="Henze K."/>
            <person name="Gupta A."/>
            <person name="Wang C.C."/>
            <person name="Dunne R.L."/>
            <person name="Upcroft J.A."/>
            <person name="Upcroft P."/>
            <person name="White O."/>
            <person name="Salzberg S.L."/>
            <person name="Tang P."/>
            <person name="Chiu C.-H."/>
            <person name="Lee Y.-S."/>
            <person name="Embley T.M."/>
            <person name="Coombs G.H."/>
            <person name="Mottram J.C."/>
            <person name="Tachezy J."/>
            <person name="Fraser-Liggett C.M."/>
            <person name="Johnson P.J."/>
        </authorList>
    </citation>
    <scope>NUCLEOTIDE SEQUENCE [LARGE SCALE GENOMIC DNA]</scope>
    <source>
        <strain evidence="1">G3</strain>
    </source>
</reference>